<dbReference type="Gene3D" id="2.60.40.1080">
    <property type="match status" value="2"/>
</dbReference>
<dbReference type="InterPro" id="IPR008964">
    <property type="entry name" value="Invasin/intimin_cell_adhesion"/>
</dbReference>
<accession>A0A964W5H8</accession>
<dbReference type="Pfam" id="PF02368">
    <property type="entry name" value="Big_2"/>
    <property type="match status" value="1"/>
</dbReference>
<reference evidence="2" key="1">
    <citation type="submission" date="2019-12" db="EMBL/GenBank/DDBJ databases">
        <title>Microbes associate with the intestines of laboratory mice.</title>
        <authorList>
            <person name="Navarre W."/>
            <person name="Wong E."/>
        </authorList>
    </citation>
    <scope>NUCLEOTIDE SEQUENCE</scope>
    <source>
        <strain evidence="2">NM79_F5</strain>
    </source>
</reference>
<dbReference type="SUPFAM" id="SSF49373">
    <property type="entry name" value="Invasin/intimin cell-adhesion fragments"/>
    <property type="match status" value="2"/>
</dbReference>
<dbReference type="InterPro" id="IPR003343">
    <property type="entry name" value="Big_2"/>
</dbReference>
<evidence type="ECO:0000313" key="2">
    <source>
        <dbReference type="EMBL" id="MVX67494.1"/>
    </source>
</evidence>
<proteinExistence type="predicted"/>
<name>A0A964W5H8_9CLOT</name>
<comment type="caution">
    <text evidence="2">The sequence shown here is derived from an EMBL/GenBank/DDBJ whole genome shotgun (WGS) entry which is preliminary data.</text>
</comment>
<gene>
    <name evidence="2" type="ORF">GKZ28_28295</name>
</gene>
<feature type="non-terminal residue" evidence="2">
    <location>
        <position position="136"/>
    </location>
</feature>
<sequence>DAGVVSVDVSGKITGVSAGTAVIKATTADGSKTAVCVVTVTDAVVNVRSVNLNKTIDELTVGGTDKLEATVNPSDATNKAVTWSSDNTSVATVDVSGKITGVSAGTAVIKATTVDGGKVSTCTVTVSNALIKVESI</sequence>
<dbReference type="AlphaFoldDB" id="A0A964W5H8"/>
<dbReference type="EMBL" id="WSRQ01000213">
    <property type="protein sequence ID" value="MVX67494.1"/>
    <property type="molecule type" value="Genomic_DNA"/>
</dbReference>
<protein>
    <recommendedName>
        <fullName evidence="1">BIG2 domain-containing protein</fullName>
    </recommendedName>
</protein>
<feature type="domain" description="BIG2" evidence="1">
    <location>
        <begin position="46"/>
        <end position="123"/>
    </location>
</feature>
<feature type="non-terminal residue" evidence="2">
    <location>
        <position position="1"/>
    </location>
</feature>
<evidence type="ECO:0000259" key="1">
    <source>
        <dbReference type="SMART" id="SM00635"/>
    </source>
</evidence>
<organism evidence="2 3">
    <name type="scientific">Clostridium chromiireducens</name>
    <dbReference type="NCBI Taxonomy" id="225345"/>
    <lineage>
        <taxon>Bacteria</taxon>
        <taxon>Bacillati</taxon>
        <taxon>Bacillota</taxon>
        <taxon>Clostridia</taxon>
        <taxon>Eubacteriales</taxon>
        <taxon>Clostridiaceae</taxon>
        <taxon>Clostridium</taxon>
    </lineage>
</organism>
<evidence type="ECO:0000313" key="3">
    <source>
        <dbReference type="Proteomes" id="UP000656077"/>
    </source>
</evidence>
<dbReference type="RefSeq" id="WP_160361866.1">
    <property type="nucleotide sequence ID" value="NZ_WSRQ01000213.1"/>
</dbReference>
<dbReference type="SMART" id="SM00635">
    <property type="entry name" value="BID_2"/>
    <property type="match status" value="1"/>
</dbReference>
<dbReference type="Proteomes" id="UP000656077">
    <property type="component" value="Unassembled WGS sequence"/>
</dbReference>